<name>A0A9P5YMW5_9AGAR</name>
<dbReference type="EMBL" id="MU155676">
    <property type="protein sequence ID" value="KAF9471494.1"/>
    <property type="molecule type" value="Genomic_DNA"/>
</dbReference>
<organism evidence="1 2">
    <name type="scientific">Pholiota conissans</name>
    <dbReference type="NCBI Taxonomy" id="109636"/>
    <lineage>
        <taxon>Eukaryota</taxon>
        <taxon>Fungi</taxon>
        <taxon>Dikarya</taxon>
        <taxon>Basidiomycota</taxon>
        <taxon>Agaricomycotina</taxon>
        <taxon>Agaricomycetes</taxon>
        <taxon>Agaricomycetidae</taxon>
        <taxon>Agaricales</taxon>
        <taxon>Agaricineae</taxon>
        <taxon>Strophariaceae</taxon>
        <taxon>Pholiota</taxon>
    </lineage>
</organism>
<dbReference type="Proteomes" id="UP000807469">
    <property type="component" value="Unassembled WGS sequence"/>
</dbReference>
<proteinExistence type="predicted"/>
<comment type="caution">
    <text evidence="1">The sequence shown here is derived from an EMBL/GenBank/DDBJ whole genome shotgun (WGS) entry which is preliminary data.</text>
</comment>
<keyword evidence="2" id="KW-1185">Reference proteome</keyword>
<protein>
    <submittedName>
        <fullName evidence="1">Uncharacterized protein</fullName>
    </submittedName>
</protein>
<dbReference type="AlphaFoldDB" id="A0A9P5YMW5"/>
<accession>A0A9P5YMW5</accession>
<gene>
    <name evidence="1" type="ORF">BDN70DRAFT_888090</name>
</gene>
<sequence length="53" mass="6100">MASCHYNYAQFLTGSEPSQEIDPQLISRFEGILQAKLFEMEEGYCPKSRTLKL</sequence>
<reference evidence="1" key="1">
    <citation type="submission" date="2020-11" db="EMBL/GenBank/DDBJ databases">
        <authorList>
            <consortium name="DOE Joint Genome Institute"/>
            <person name="Ahrendt S."/>
            <person name="Riley R."/>
            <person name="Andreopoulos W."/>
            <person name="Labutti K."/>
            <person name="Pangilinan J."/>
            <person name="Ruiz-Duenas F.J."/>
            <person name="Barrasa J.M."/>
            <person name="Sanchez-Garcia M."/>
            <person name="Camarero S."/>
            <person name="Miyauchi S."/>
            <person name="Serrano A."/>
            <person name="Linde D."/>
            <person name="Babiker R."/>
            <person name="Drula E."/>
            <person name="Ayuso-Fernandez I."/>
            <person name="Pacheco R."/>
            <person name="Padilla G."/>
            <person name="Ferreira P."/>
            <person name="Barriuso J."/>
            <person name="Kellner H."/>
            <person name="Castanera R."/>
            <person name="Alfaro M."/>
            <person name="Ramirez L."/>
            <person name="Pisabarro A.G."/>
            <person name="Kuo A."/>
            <person name="Tritt A."/>
            <person name="Lipzen A."/>
            <person name="He G."/>
            <person name="Yan M."/>
            <person name="Ng V."/>
            <person name="Cullen D."/>
            <person name="Martin F."/>
            <person name="Rosso M.-N."/>
            <person name="Henrissat B."/>
            <person name="Hibbett D."/>
            <person name="Martinez A.T."/>
            <person name="Grigoriev I.V."/>
        </authorList>
    </citation>
    <scope>NUCLEOTIDE SEQUENCE</scope>
    <source>
        <strain evidence="1">CIRM-BRFM 674</strain>
    </source>
</reference>
<evidence type="ECO:0000313" key="1">
    <source>
        <dbReference type="EMBL" id="KAF9471494.1"/>
    </source>
</evidence>
<evidence type="ECO:0000313" key="2">
    <source>
        <dbReference type="Proteomes" id="UP000807469"/>
    </source>
</evidence>